<comment type="caution">
    <text evidence="13">The sequence shown here is derived from an EMBL/GenBank/DDBJ whole genome shotgun (WGS) entry which is preliminary data.</text>
</comment>
<dbReference type="InterPro" id="IPR036329">
    <property type="entry name" value="Aro-AA_hydroxylase_C_sf"/>
</dbReference>
<keyword evidence="8 13" id="KW-0503">Monooxygenase</keyword>
<evidence type="ECO:0000256" key="9">
    <source>
        <dbReference type="ARBA" id="ARBA00023232"/>
    </source>
</evidence>
<evidence type="ECO:0000256" key="6">
    <source>
        <dbReference type="ARBA" id="ARBA00023002"/>
    </source>
</evidence>
<dbReference type="GO" id="GO:0004505">
    <property type="term" value="F:phenylalanine 4-monooxygenase activity"/>
    <property type="evidence" value="ECO:0007669"/>
    <property type="project" value="UniProtKB-EC"/>
</dbReference>
<evidence type="ECO:0000256" key="11">
    <source>
        <dbReference type="PIRSR" id="PIRSR601273-2"/>
    </source>
</evidence>
<sequence>MGKSTKYEAKVPDENGIIPYTDEEHSVWRDLYARQIEVIRGRVCQEFHDGLDILDLPHDRIPQPKEVSEVLRERTGWEVAPVPALINFDKFFKLLSEKKFPAASFIRTRESMDYLQEPDIFHEIFGHTTMLTHQAFADFTHAYGLAGVKASKKERVFLARLYWFTVEFGLIQNGSQLSIYGGGIASSPGETVYSLESDEPIRRPFDPIDALRTPYRIDIYQTVYYVLDRMDDLFELANTDLLALIRKARALGEFEPTYPPKNKEAA</sequence>
<accession>A0A3E1KCR4</accession>
<name>A0A3E1KCR4_9GAMM</name>
<dbReference type="InterPro" id="IPR005960">
    <property type="entry name" value="Phe-4-hydroxylase_mono"/>
</dbReference>
<comment type="cofactor">
    <cofactor evidence="1 11">
        <name>Fe(2+)</name>
        <dbReference type="ChEBI" id="CHEBI:29033"/>
    </cofactor>
</comment>
<dbReference type="RefSeq" id="WP_116649148.1">
    <property type="nucleotide sequence ID" value="NZ_QUZK01000003.1"/>
</dbReference>
<dbReference type="InterPro" id="IPR001273">
    <property type="entry name" value="ArAA_hydroxylase"/>
</dbReference>
<comment type="pathway">
    <text evidence="2">Amino-acid degradation; L-phenylalanine degradation; acetoacetate and fumarate from L-phenylalanine: step 1/6.</text>
</comment>
<dbReference type="Pfam" id="PF00351">
    <property type="entry name" value="Biopterin_H"/>
    <property type="match status" value="1"/>
</dbReference>
<dbReference type="AlphaFoldDB" id="A0A3E1KCR4"/>
<keyword evidence="7 11" id="KW-0408">Iron</keyword>
<dbReference type="PANTHER" id="PTHR11473:SF24">
    <property type="entry name" value="PHENYLALANINE-4-HYDROXYLASE"/>
    <property type="match status" value="1"/>
</dbReference>
<keyword evidence="14" id="KW-1185">Reference proteome</keyword>
<dbReference type="InterPro" id="IPR036951">
    <property type="entry name" value="ArAA_hydroxylase_sf"/>
</dbReference>
<dbReference type="SUPFAM" id="SSF56534">
    <property type="entry name" value="Aromatic aminoacid monoxygenases, catalytic and oligomerization domains"/>
    <property type="match status" value="1"/>
</dbReference>
<evidence type="ECO:0000313" key="14">
    <source>
        <dbReference type="Proteomes" id="UP000260351"/>
    </source>
</evidence>
<comment type="similarity">
    <text evidence="3">Belongs to the biopterin-dependent aromatic amino acid hydroxylase family.</text>
</comment>
<evidence type="ECO:0000256" key="2">
    <source>
        <dbReference type="ARBA" id="ARBA00005088"/>
    </source>
</evidence>
<dbReference type="EC" id="1.14.16.1" evidence="4"/>
<evidence type="ECO:0000256" key="7">
    <source>
        <dbReference type="ARBA" id="ARBA00023004"/>
    </source>
</evidence>
<evidence type="ECO:0000256" key="4">
    <source>
        <dbReference type="ARBA" id="ARBA00011995"/>
    </source>
</evidence>
<evidence type="ECO:0000259" key="12">
    <source>
        <dbReference type="PROSITE" id="PS51410"/>
    </source>
</evidence>
<dbReference type="GO" id="GO:0006559">
    <property type="term" value="P:L-phenylalanine catabolic process"/>
    <property type="evidence" value="ECO:0007669"/>
    <property type="project" value="UniProtKB-KW"/>
</dbReference>
<keyword evidence="9" id="KW-0585">Phenylalanine catabolism</keyword>
<dbReference type="CDD" id="cd03348">
    <property type="entry name" value="pro_PheOH"/>
    <property type="match status" value="1"/>
</dbReference>
<feature type="binding site" evidence="11">
    <location>
        <position position="167"/>
    </location>
    <ligand>
        <name>Fe cation</name>
        <dbReference type="ChEBI" id="CHEBI:24875"/>
    </ligand>
</feature>
<dbReference type="PANTHER" id="PTHR11473">
    <property type="entry name" value="AROMATIC AMINO ACID HYDROXYLASE"/>
    <property type="match status" value="1"/>
</dbReference>
<feature type="binding site" evidence="11">
    <location>
        <position position="122"/>
    </location>
    <ligand>
        <name>Fe cation</name>
        <dbReference type="ChEBI" id="CHEBI:24875"/>
    </ligand>
</feature>
<dbReference type="Gene3D" id="1.10.800.10">
    <property type="entry name" value="Aromatic amino acid hydroxylase"/>
    <property type="match status" value="1"/>
</dbReference>
<keyword evidence="6 13" id="KW-0560">Oxidoreductase</keyword>
<evidence type="ECO:0000256" key="10">
    <source>
        <dbReference type="ARBA" id="ARBA00029922"/>
    </source>
</evidence>
<protein>
    <recommendedName>
        <fullName evidence="4">phenylalanine 4-monooxygenase</fullName>
        <ecNumber evidence="4">1.14.16.1</ecNumber>
    </recommendedName>
    <alternativeName>
        <fullName evidence="10">Phe-4-monooxygenase</fullName>
    </alternativeName>
</protein>
<evidence type="ECO:0000256" key="3">
    <source>
        <dbReference type="ARBA" id="ARBA00009712"/>
    </source>
</evidence>
<organism evidence="13 14">
    <name type="scientific">Wenzhouxiangella sediminis</name>
    <dbReference type="NCBI Taxonomy" id="1792836"/>
    <lineage>
        <taxon>Bacteria</taxon>
        <taxon>Pseudomonadati</taxon>
        <taxon>Pseudomonadota</taxon>
        <taxon>Gammaproteobacteria</taxon>
        <taxon>Chromatiales</taxon>
        <taxon>Wenzhouxiangellaceae</taxon>
        <taxon>Wenzhouxiangella</taxon>
    </lineage>
</organism>
<dbReference type="Proteomes" id="UP000260351">
    <property type="component" value="Unassembled WGS sequence"/>
</dbReference>
<dbReference type="GO" id="GO:0005506">
    <property type="term" value="F:iron ion binding"/>
    <property type="evidence" value="ECO:0007669"/>
    <property type="project" value="InterPro"/>
</dbReference>
<dbReference type="PROSITE" id="PS51410">
    <property type="entry name" value="BH4_AAA_HYDROXYL_2"/>
    <property type="match status" value="1"/>
</dbReference>
<dbReference type="NCBIfam" id="TIGR01267">
    <property type="entry name" value="Phe4hydrox_mono"/>
    <property type="match status" value="1"/>
</dbReference>
<keyword evidence="5 11" id="KW-0479">Metal-binding</keyword>
<feature type="domain" description="Biopterin-dependent aromatic amino acid hydroxylase family profile" evidence="12">
    <location>
        <begin position="1"/>
        <end position="266"/>
    </location>
</feature>
<evidence type="ECO:0000256" key="1">
    <source>
        <dbReference type="ARBA" id="ARBA00001954"/>
    </source>
</evidence>
<proteinExistence type="inferred from homology"/>
<reference evidence="13 14" key="1">
    <citation type="submission" date="2018-08" db="EMBL/GenBank/DDBJ databases">
        <title>Wenzhouxiangella salilacus sp. nov., a novel bacterium isolated from a saline lake in Xinjiang Province, China.</title>
        <authorList>
            <person name="Han S."/>
        </authorList>
    </citation>
    <scope>NUCLEOTIDE SEQUENCE [LARGE SCALE GENOMIC DNA]</scope>
    <source>
        <strain evidence="13 14">XDB06</strain>
    </source>
</reference>
<feature type="binding site" evidence="11">
    <location>
        <position position="127"/>
    </location>
    <ligand>
        <name>Fe cation</name>
        <dbReference type="ChEBI" id="CHEBI:24875"/>
    </ligand>
</feature>
<dbReference type="NCBIfam" id="NF008877">
    <property type="entry name" value="PRK11913.1-2"/>
    <property type="match status" value="1"/>
</dbReference>
<evidence type="ECO:0000256" key="8">
    <source>
        <dbReference type="ARBA" id="ARBA00023033"/>
    </source>
</evidence>
<dbReference type="EMBL" id="QUZK01000003">
    <property type="protein sequence ID" value="RFF32834.1"/>
    <property type="molecule type" value="Genomic_DNA"/>
</dbReference>
<evidence type="ECO:0000256" key="5">
    <source>
        <dbReference type="ARBA" id="ARBA00022723"/>
    </source>
</evidence>
<dbReference type="PRINTS" id="PR00372">
    <property type="entry name" value="FYWHYDRXLASE"/>
</dbReference>
<evidence type="ECO:0000313" key="13">
    <source>
        <dbReference type="EMBL" id="RFF32834.1"/>
    </source>
</evidence>
<dbReference type="OrthoDB" id="9780502at2"/>
<gene>
    <name evidence="13" type="ORF">DZC52_00415</name>
</gene>
<dbReference type="InterPro" id="IPR019774">
    <property type="entry name" value="Aromatic-AA_hydroxylase_C"/>
</dbReference>